<dbReference type="PROSITE" id="PS51273">
    <property type="entry name" value="GATASE_TYPE_1"/>
    <property type="match status" value="1"/>
</dbReference>
<dbReference type="OrthoDB" id="92161at2759"/>
<accession>A0A0L6VIQ9</accession>
<dbReference type="VEuPathDB" id="FungiDB:VP01_1520g2"/>
<reference evidence="2 3" key="1">
    <citation type="submission" date="2015-08" db="EMBL/GenBank/DDBJ databases">
        <title>Next Generation Sequencing and Analysis of the Genome of Puccinia sorghi L Schw, the Causal Agent of Maize Common Rust.</title>
        <authorList>
            <person name="Rochi L."/>
            <person name="Burguener G."/>
            <person name="Darino M."/>
            <person name="Turjanski A."/>
            <person name="Kreff E."/>
            <person name="Dieguez M.J."/>
            <person name="Sacco F."/>
        </authorList>
    </citation>
    <scope>NUCLEOTIDE SEQUENCE [LARGE SCALE GENOMIC DNA]</scope>
    <source>
        <strain evidence="2 3">RO10H11247</strain>
    </source>
</reference>
<sequence length="316" mass="35035">MRSSLITPNDIVDQGEKILPGIPTVIVLRAGVLVSEAAKKFGTYHEVFSRFFQDGFIHHHHAEQQPEGTGQHQLQLLSFNVLQNSGPADADDPVEYPSDELLHDSIGLLISGSAANAYDDIPWITDLLGFSKELIRRHHHLKLFGICFGHQIFARALGAHVLRNPLGWELGIYEVQLSPLGQTLFDLTCPLKLHQVHRDIVASLPSSTLSLASTDKCAVHGFLLLDEDASTIEGQIPSGQHLTRHTRLLALQGHPEYSVPILRDLINARTRNGDDWSLIDPNAYQFALDSIAKFPNPNDHHGALVSHKFLQILNLL</sequence>
<dbReference type="Gene3D" id="3.40.50.880">
    <property type="match status" value="1"/>
</dbReference>
<comment type="caution">
    <text evidence="2">The sequence shown here is derived from an EMBL/GenBank/DDBJ whole genome shotgun (WGS) entry which is preliminary data.</text>
</comment>
<protein>
    <recommendedName>
        <fullName evidence="1">Glutamine amidotransferase domain-containing protein</fullName>
    </recommendedName>
</protein>
<keyword evidence="3" id="KW-1185">Reference proteome</keyword>
<dbReference type="GO" id="GO:0005634">
    <property type="term" value="C:nucleus"/>
    <property type="evidence" value="ECO:0007669"/>
    <property type="project" value="TreeGrafter"/>
</dbReference>
<name>A0A0L6VIQ9_9BASI</name>
<dbReference type="Proteomes" id="UP000037035">
    <property type="component" value="Unassembled WGS sequence"/>
</dbReference>
<dbReference type="AlphaFoldDB" id="A0A0L6VIQ9"/>
<dbReference type="EMBL" id="LAVV01005787">
    <property type="protein sequence ID" value="KNZ60671.1"/>
    <property type="molecule type" value="Genomic_DNA"/>
</dbReference>
<evidence type="ECO:0000313" key="2">
    <source>
        <dbReference type="EMBL" id="KNZ60671.1"/>
    </source>
</evidence>
<dbReference type="STRING" id="27349.A0A0L6VIQ9"/>
<dbReference type="InterPro" id="IPR044992">
    <property type="entry name" value="ChyE-like"/>
</dbReference>
<dbReference type="PANTHER" id="PTHR42695">
    <property type="entry name" value="GLUTAMINE AMIDOTRANSFERASE YLR126C-RELATED"/>
    <property type="match status" value="1"/>
</dbReference>
<dbReference type="SUPFAM" id="SSF52317">
    <property type="entry name" value="Class I glutamine amidotransferase-like"/>
    <property type="match status" value="1"/>
</dbReference>
<dbReference type="InterPro" id="IPR029062">
    <property type="entry name" value="Class_I_gatase-like"/>
</dbReference>
<evidence type="ECO:0000313" key="3">
    <source>
        <dbReference type="Proteomes" id="UP000037035"/>
    </source>
</evidence>
<dbReference type="PANTHER" id="PTHR42695:SF5">
    <property type="entry name" value="GLUTAMINE AMIDOTRANSFERASE YLR126C-RELATED"/>
    <property type="match status" value="1"/>
</dbReference>
<dbReference type="GO" id="GO:0005829">
    <property type="term" value="C:cytosol"/>
    <property type="evidence" value="ECO:0007669"/>
    <property type="project" value="TreeGrafter"/>
</dbReference>
<feature type="domain" description="Glutamine amidotransferase" evidence="1">
    <location>
        <begin position="95"/>
        <end position="222"/>
    </location>
</feature>
<evidence type="ECO:0000259" key="1">
    <source>
        <dbReference type="Pfam" id="PF00117"/>
    </source>
</evidence>
<gene>
    <name evidence="2" type="ORF">VP01_1520g2</name>
</gene>
<dbReference type="InterPro" id="IPR017926">
    <property type="entry name" value="GATASE"/>
</dbReference>
<dbReference type="CDD" id="cd01741">
    <property type="entry name" value="GATase1_1"/>
    <property type="match status" value="1"/>
</dbReference>
<organism evidence="2 3">
    <name type="scientific">Puccinia sorghi</name>
    <dbReference type="NCBI Taxonomy" id="27349"/>
    <lineage>
        <taxon>Eukaryota</taxon>
        <taxon>Fungi</taxon>
        <taxon>Dikarya</taxon>
        <taxon>Basidiomycota</taxon>
        <taxon>Pucciniomycotina</taxon>
        <taxon>Pucciniomycetes</taxon>
        <taxon>Pucciniales</taxon>
        <taxon>Pucciniaceae</taxon>
        <taxon>Puccinia</taxon>
    </lineage>
</organism>
<proteinExistence type="predicted"/>
<dbReference type="Pfam" id="PF00117">
    <property type="entry name" value="GATase"/>
    <property type="match status" value="1"/>
</dbReference>